<dbReference type="Pfam" id="PF01891">
    <property type="entry name" value="CbiM"/>
    <property type="match status" value="1"/>
</dbReference>
<evidence type="ECO:0000256" key="5">
    <source>
        <dbReference type="ARBA" id="ARBA00022989"/>
    </source>
</evidence>
<keyword evidence="3" id="KW-1003">Cell membrane</keyword>
<comment type="subcellular location">
    <subcellularLocation>
        <location evidence="1">Cell membrane</location>
        <topology evidence="1">Multi-pass membrane protein</topology>
    </subcellularLocation>
</comment>
<protein>
    <submittedName>
        <fullName evidence="8">Cobalt/nickel transport system permease protein</fullName>
    </submittedName>
</protein>
<dbReference type="InterPro" id="IPR002751">
    <property type="entry name" value="CbiM/NikMN"/>
</dbReference>
<feature type="transmembrane region" description="Helical" evidence="7">
    <location>
        <begin position="177"/>
        <end position="199"/>
    </location>
</feature>
<proteinExistence type="predicted"/>
<evidence type="ECO:0000256" key="4">
    <source>
        <dbReference type="ARBA" id="ARBA00022692"/>
    </source>
</evidence>
<keyword evidence="9" id="KW-1185">Reference proteome</keyword>
<keyword evidence="6 7" id="KW-0472">Membrane</keyword>
<dbReference type="GO" id="GO:0005886">
    <property type="term" value="C:plasma membrane"/>
    <property type="evidence" value="ECO:0007669"/>
    <property type="project" value="UniProtKB-SubCell"/>
</dbReference>
<dbReference type="PANTHER" id="PTHR34229:SF1">
    <property type="entry name" value="METAL TRANSPORT PROTEIN HI_1621-RELATED"/>
    <property type="match status" value="1"/>
</dbReference>
<dbReference type="Gene3D" id="1.10.1760.20">
    <property type="match status" value="1"/>
</dbReference>
<reference evidence="8 9" key="1">
    <citation type="submission" date="2019-03" db="EMBL/GenBank/DDBJ databases">
        <title>Genomic Encyclopedia of Type Strains, Phase IV (KMG-IV): sequencing the most valuable type-strain genomes for metagenomic binning, comparative biology and taxonomic classification.</title>
        <authorList>
            <person name="Goeker M."/>
        </authorList>
    </citation>
    <scope>NUCLEOTIDE SEQUENCE [LARGE SCALE GENOMIC DNA]</scope>
    <source>
        <strain evidence="8 9">DSM 11170</strain>
    </source>
</reference>
<dbReference type="PANTHER" id="PTHR34229">
    <property type="entry name" value="METAL TRANSPORT PROTEIN HI_1621-RELATED"/>
    <property type="match status" value="1"/>
</dbReference>
<organism evidence="8 9">
    <name type="scientific">Heliophilum fasciatum</name>
    <dbReference type="NCBI Taxonomy" id="35700"/>
    <lineage>
        <taxon>Bacteria</taxon>
        <taxon>Bacillati</taxon>
        <taxon>Bacillota</taxon>
        <taxon>Clostridia</taxon>
        <taxon>Eubacteriales</taxon>
        <taxon>Heliobacteriaceae</taxon>
        <taxon>Heliophilum</taxon>
    </lineage>
</organism>
<keyword evidence="5 7" id="KW-1133">Transmembrane helix</keyword>
<name>A0A4R2RP34_9FIRM</name>
<dbReference type="Proteomes" id="UP000294813">
    <property type="component" value="Unassembled WGS sequence"/>
</dbReference>
<accession>A0A4R2RP34</accession>
<dbReference type="RefSeq" id="WP_131918701.1">
    <property type="nucleotide sequence ID" value="NZ_JAOQNU010000007.1"/>
</dbReference>
<dbReference type="AlphaFoldDB" id="A0A4R2RP34"/>
<evidence type="ECO:0000256" key="6">
    <source>
        <dbReference type="ARBA" id="ARBA00023136"/>
    </source>
</evidence>
<evidence type="ECO:0000313" key="9">
    <source>
        <dbReference type="Proteomes" id="UP000294813"/>
    </source>
</evidence>
<evidence type="ECO:0000256" key="2">
    <source>
        <dbReference type="ARBA" id="ARBA00022448"/>
    </source>
</evidence>
<feature type="transmembrane region" description="Helical" evidence="7">
    <location>
        <begin position="140"/>
        <end position="165"/>
    </location>
</feature>
<dbReference type="OrthoDB" id="5395048at2"/>
<sequence length="219" mass="23159">MHIPDGFLDAKTWIGAAAISSAGIALAVKKTRDLLDERQVPWMGVMSAFIFAAQMINFPIVGGTSGHLLGALLAGITLGPWPAMLVMTTILGIQCFFFQDGGLTALGANILNMAVVGVWSGYGAYRLLQRWLPGDGGRNAAVFIAAWLSVLMASLAAAVELALAGTLPFAAALPAMAGWHALIGVGEGLITMAVIQFVWRVRPDLQSMIRQGGVRFHEQ</sequence>
<feature type="transmembrane region" description="Helical" evidence="7">
    <location>
        <begin position="40"/>
        <end position="61"/>
    </location>
</feature>
<evidence type="ECO:0000256" key="7">
    <source>
        <dbReference type="SAM" id="Phobius"/>
    </source>
</evidence>
<keyword evidence="4 7" id="KW-0812">Transmembrane</keyword>
<feature type="transmembrane region" description="Helical" evidence="7">
    <location>
        <begin position="110"/>
        <end position="128"/>
    </location>
</feature>
<comment type="caution">
    <text evidence="8">The sequence shown here is derived from an EMBL/GenBank/DDBJ whole genome shotgun (WGS) entry which is preliminary data.</text>
</comment>
<evidence type="ECO:0000256" key="1">
    <source>
        <dbReference type="ARBA" id="ARBA00004651"/>
    </source>
</evidence>
<dbReference type="EMBL" id="SLXT01000007">
    <property type="protein sequence ID" value="TCP64963.1"/>
    <property type="molecule type" value="Genomic_DNA"/>
</dbReference>
<gene>
    <name evidence="8" type="ORF">EDD73_10733</name>
</gene>
<keyword evidence="2" id="KW-0813">Transport</keyword>
<evidence type="ECO:0000256" key="3">
    <source>
        <dbReference type="ARBA" id="ARBA00022475"/>
    </source>
</evidence>
<evidence type="ECO:0000313" key="8">
    <source>
        <dbReference type="EMBL" id="TCP64963.1"/>
    </source>
</evidence>
<dbReference type="GO" id="GO:0000041">
    <property type="term" value="P:transition metal ion transport"/>
    <property type="evidence" value="ECO:0007669"/>
    <property type="project" value="InterPro"/>
</dbReference>